<accession>A0ABT8GK37</accession>
<sequence length="163" mass="17573">MRSRRADVPDGAGVERALNARVCGLGGVLDPPPVSRDDAIAKAREQHDDRLARRIGRFDDAPSGAYVWTRDVDGWYWLGRLEGAWAYDESAAAIRADLVHVRPCRWLTSPTADAEVPSGVLATFARGGLNWQQTHAAGTSEASQRLWRAAQESAPPAGGALSV</sequence>
<protein>
    <submittedName>
        <fullName evidence="2">GAF domain-containing protein</fullName>
    </submittedName>
</protein>
<dbReference type="RefSeq" id="WP_301143530.1">
    <property type="nucleotide sequence ID" value="NZ_JAUHQA010000001.1"/>
</dbReference>
<keyword evidence="3" id="KW-1185">Reference proteome</keyword>
<proteinExistence type="predicted"/>
<feature type="region of interest" description="Disordered" evidence="1">
    <location>
        <begin position="140"/>
        <end position="163"/>
    </location>
</feature>
<name>A0ABT8GK37_9MICO</name>
<evidence type="ECO:0000256" key="1">
    <source>
        <dbReference type="SAM" id="MobiDB-lite"/>
    </source>
</evidence>
<evidence type="ECO:0000313" key="3">
    <source>
        <dbReference type="Proteomes" id="UP001172708"/>
    </source>
</evidence>
<reference evidence="2" key="1">
    <citation type="submission" date="2023-06" db="EMBL/GenBank/DDBJ databases">
        <title>Egi l300058.</title>
        <authorList>
            <person name="Gao L."/>
            <person name="Fang B.-Z."/>
            <person name="Li W.-J."/>
        </authorList>
    </citation>
    <scope>NUCLEOTIDE SEQUENCE</scope>
    <source>
        <strain evidence="2">EGI L300058</strain>
    </source>
</reference>
<gene>
    <name evidence="2" type="ORF">QQX02_12725</name>
</gene>
<comment type="caution">
    <text evidence="2">The sequence shown here is derived from an EMBL/GenBank/DDBJ whole genome shotgun (WGS) entry which is preliminary data.</text>
</comment>
<organism evidence="2 3">
    <name type="scientific">Demequina muriae</name>
    <dbReference type="NCBI Taxonomy" id="3051664"/>
    <lineage>
        <taxon>Bacteria</taxon>
        <taxon>Bacillati</taxon>
        <taxon>Actinomycetota</taxon>
        <taxon>Actinomycetes</taxon>
        <taxon>Micrococcales</taxon>
        <taxon>Demequinaceae</taxon>
        <taxon>Demequina</taxon>
    </lineage>
</organism>
<evidence type="ECO:0000313" key="2">
    <source>
        <dbReference type="EMBL" id="MDN4481787.1"/>
    </source>
</evidence>
<dbReference type="EMBL" id="JAUHQA010000001">
    <property type="protein sequence ID" value="MDN4481787.1"/>
    <property type="molecule type" value="Genomic_DNA"/>
</dbReference>
<dbReference type="Proteomes" id="UP001172708">
    <property type="component" value="Unassembled WGS sequence"/>
</dbReference>